<organism evidence="1 2">
    <name type="scientific">Alligator mississippiensis</name>
    <name type="common">American alligator</name>
    <dbReference type="NCBI Taxonomy" id="8496"/>
    <lineage>
        <taxon>Eukaryota</taxon>
        <taxon>Metazoa</taxon>
        <taxon>Chordata</taxon>
        <taxon>Craniata</taxon>
        <taxon>Vertebrata</taxon>
        <taxon>Euteleostomi</taxon>
        <taxon>Archelosauria</taxon>
        <taxon>Archosauria</taxon>
        <taxon>Crocodylia</taxon>
        <taxon>Alligatoridae</taxon>
        <taxon>Alligatorinae</taxon>
        <taxon>Alligator</taxon>
    </lineage>
</organism>
<proteinExistence type="predicted"/>
<name>A0A151N7X7_ALLMI</name>
<dbReference type="Proteomes" id="UP000050525">
    <property type="component" value="Unassembled WGS sequence"/>
</dbReference>
<evidence type="ECO:0000313" key="2">
    <source>
        <dbReference type="Proteomes" id="UP000050525"/>
    </source>
</evidence>
<sequence>MQGSLAWQRRMWLEGVSESKQKEIWSTFECTEQEIVWEYASKMCVGLLPVLSDREKIGKLQHVSFTHSPGDEQICDNHI</sequence>
<reference evidence="1 2" key="1">
    <citation type="journal article" date="2012" name="Genome Biol.">
        <title>Sequencing three crocodilian genomes to illuminate the evolution of archosaurs and amniotes.</title>
        <authorList>
            <person name="St John J.A."/>
            <person name="Braun E.L."/>
            <person name="Isberg S.R."/>
            <person name="Miles L.G."/>
            <person name="Chong A.Y."/>
            <person name="Gongora J."/>
            <person name="Dalzell P."/>
            <person name="Moran C."/>
            <person name="Bed'hom B."/>
            <person name="Abzhanov A."/>
            <person name="Burgess S.C."/>
            <person name="Cooksey A.M."/>
            <person name="Castoe T.A."/>
            <person name="Crawford N.G."/>
            <person name="Densmore L.D."/>
            <person name="Drew J.C."/>
            <person name="Edwards S.V."/>
            <person name="Faircloth B.C."/>
            <person name="Fujita M.K."/>
            <person name="Greenwold M.J."/>
            <person name="Hoffmann F.G."/>
            <person name="Howard J.M."/>
            <person name="Iguchi T."/>
            <person name="Janes D.E."/>
            <person name="Khan S.Y."/>
            <person name="Kohno S."/>
            <person name="de Koning A.J."/>
            <person name="Lance S.L."/>
            <person name="McCarthy F.M."/>
            <person name="McCormack J.E."/>
            <person name="Merchant M.E."/>
            <person name="Peterson D.G."/>
            <person name="Pollock D.D."/>
            <person name="Pourmand N."/>
            <person name="Raney B.J."/>
            <person name="Roessler K.A."/>
            <person name="Sanford J.R."/>
            <person name="Sawyer R.H."/>
            <person name="Schmidt C.J."/>
            <person name="Triplett E.W."/>
            <person name="Tuberville T.D."/>
            <person name="Venegas-Anaya M."/>
            <person name="Howard J.T."/>
            <person name="Jarvis E.D."/>
            <person name="Guillette L.J.Jr."/>
            <person name="Glenn T.C."/>
            <person name="Green R.E."/>
            <person name="Ray D.A."/>
        </authorList>
    </citation>
    <scope>NUCLEOTIDE SEQUENCE [LARGE SCALE GENOMIC DNA]</scope>
    <source>
        <strain evidence="1">KSC_2009_1</strain>
    </source>
</reference>
<gene>
    <name evidence="1" type="ORF">Y1Q_0011253</name>
</gene>
<keyword evidence="2" id="KW-1185">Reference proteome</keyword>
<protein>
    <submittedName>
        <fullName evidence="1">Uncharacterized protein</fullName>
    </submittedName>
</protein>
<evidence type="ECO:0000313" key="1">
    <source>
        <dbReference type="EMBL" id="KYO32924.1"/>
    </source>
</evidence>
<accession>A0A151N7X7</accession>
<dbReference type="EMBL" id="AKHW03003826">
    <property type="protein sequence ID" value="KYO32924.1"/>
    <property type="molecule type" value="Genomic_DNA"/>
</dbReference>
<comment type="caution">
    <text evidence="1">The sequence shown here is derived from an EMBL/GenBank/DDBJ whole genome shotgun (WGS) entry which is preliminary data.</text>
</comment>
<dbReference type="AlphaFoldDB" id="A0A151N7X7"/>